<name>A0A2V3UAT3_9HYPH</name>
<organism evidence="1 2">
    <name type="scientific">Chelatococcus asaccharovorans</name>
    <dbReference type="NCBI Taxonomy" id="28210"/>
    <lineage>
        <taxon>Bacteria</taxon>
        <taxon>Pseudomonadati</taxon>
        <taxon>Pseudomonadota</taxon>
        <taxon>Alphaproteobacteria</taxon>
        <taxon>Hyphomicrobiales</taxon>
        <taxon>Chelatococcaceae</taxon>
        <taxon>Chelatococcus</taxon>
    </lineage>
</organism>
<evidence type="ECO:0000313" key="2">
    <source>
        <dbReference type="Proteomes" id="UP000248021"/>
    </source>
</evidence>
<keyword evidence="2" id="KW-1185">Reference proteome</keyword>
<gene>
    <name evidence="1" type="ORF">C7450_103151</name>
</gene>
<protein>
    <submittedName>
        <fullName evidence="1">Uncharacterized protein</fullName>
    </submittedName>
</protein>
<evidence type="ECO:0000313" key="1">
    <source>
        <dbReference type="EMBL" id="PXW61634.1"/>
    </source>
</evidence>
<dbReference type="RefSeq" id="WP_110373940.1">
    <property type="nucleotide sequence ID" value="NZ_JAHBRY010000001.1"/>
</dbReference>
<sequence>MAEEKREALKSEFDGIKLTVPGTSQAYFSGAPRKRPVGIEVRELFLEGIVSRDEAGETRHMQTLYGRGTIDPGTRLRVAGWGDGCDELVIGIHRSPTPGTVRPWEARISFHPVDDEGMLRDEWWCDFFLGDHEFDALVAAHRAGEVETLHAQVRLDAWVTEYDLSPHPDETLSRYLVPRREHASKSPEPAHGEVRRLIWKDLKAPEQDEPRTTIETKADPAVSTVASAELGAYLFRLEKTCRYGAILVAAAIVVGWFT</sequence>
<dbReference type="EMBL" id="QJJK01000003">
    <property type="protein sequence ID" value="PXW61634.1"/>
    <property type="molecule type" value="Genomic_DNA"/>
</dbReference>
<dbReference type="AlphaFoldDB" id="A0A2V3UAT3"/>
<proteinExistence type="predicted"/>
<dbReference type="Proteomes" id="UP000248021">
    <property type="component" value="Unassembled WGS sequence"/>
</dbReference>
<accession>A0A2V3UAT3</accession>
<comment type="caution">
    <text evidence="1">The sequence shown here is derived from an EMBL/GenBank/DDBJ whole genome shotgun (WGS) entry which is preliminary data.</text>
</comment>
<reference evidence="1 2" key="1">
    <citation type="submission" date="2018-05" db="EMBL/GenBank/DDBJ databases">
        <title>Genomic Encyclopedia of Type Strains, Phase IV (KMG-IV): sequencing the most valuable type-strain genomes for metagenomic binning, comparative biology and taxonomic classification.</title>
        <authorList>
            <person name="Goeker M."/>
        </authorList>
    </citation>
    <scope>NUCLEOTIDE SEQUENCE [LARGE SCALE GENOMIC DNA]</scope>
    <source>
        <strain evidence="1 2">DSM 6462</strain>
    </source>
</reference>